<dbReference type="Gene3D" id="3.40.50.720">
    <property type="entry name" value="NAD(P)-binding Rossmann-like Domain"/>
    <property type="match status" value="1"/>
</dbReference>
<evidence type="ECO:0000259" key="10">
    <source>
        <dbReference type="Pfam" id="PF00724"/>
    </source>
</evidence>
<evidence type="ECO:0000313" key="13">
    <source>
        <dbReference type="Proteomes" id="UP000652354"/>
    </source>
</evidence>
<dbReference type="GO" id="GO:0010181">
    <property type="term" value="F:FMN binding"/>
    <property type="evidence" value="ECO:0007669"/>
    <property type="project" value="InterPro"/>
</dbReference>
<dbReference type="Pfam" id="PF07992">
    <property type="entry name" value="Pyr_redox_2"/>
    <property type="match status" value="1"/>
</dbReference>
<keyword evidence="7" id="KW-0560">Oxidoreductase</keyword>
<dbReference type="InterPro" id="IPR036188">
    <property type="entry name" value="FAD/NAD-bd_sf"/>
</dbReference>
<dbReference type="RefSeq" id="WP_275404554.1">
    <property type="nucleotide sequence ID" value="NZ_BONR01000006.1"/>
</dbReference>
<dbReference type="SUPFAM" id="SSF51395">
    <property type="entry name" value="FMN-linked oxidoreductases"/>
    <property type="match status" value="1"/>
</dbReference>
<comment type="cofactor">
    <cofactor evidence="1">
        <name>FMN</name>
        <dbReference type="ChEBI" id="CHEBI:58210"/>
    </cofactor>
</comment>
<evidence type="ECO:0000313" key="12">
    <source>
        <dbReference type="EMBL" id="GIG55561.1"/>
    </source>
</evidence>
<reference evidence="12" key="1">
    <citation type="submission" date="2021-01" db="EMBL/GenBank/DDBJ databases">
        <title>Whole genome shotgun sequence of Demequina activiva NBRC 110675.</title>
        <authorList>
            <person name="Komaki H."/>
            <person name="Tamura T."/>
        </authorList>
    </citation>
    <scope>NUCLEOTIDE SEQUENCE</scope>
    <source>
        <strain evidence="12">NBRC 110675</strain>
    </source>
</reference>
<evidence type="ECO:0000256" key="6">
    <source>
        <dbReference type="ARBA" id="ARBA00022723"/>
    </source>
</evidence>
<evidence type="ECO:0000256" key="2">
    <source>
        <dbReference type="ARBA" id="ARBA00001966"/>
    </source>
</evidence>
<comment type="similarity">
    <text evidence="3">In the N-terminal section; belongs to the NADH:flavin oxidoreductase/NADH oxidase family.</text>
</comment>
<organism evidence="12 13">
    <name type="scientific">Demequina activiva</name>
    <dbReference type="NCBI Taxonomy" id="1582364"/>
    <lineage>
        <taxon>Bacteria</taxon>
        <taxon>Bacillati</taxon>
        <taxon>Actinomycetota</taxon>
        <taxon>Actinomycetes</taxon>
        <taxon>Micrococcales</taxon>
        <taxon>Demequinaceae</taxon>
        <taxon>Demequina</taxon>
    </lineage>
</organism>
<dbReference type="GO" id="GO:0046872">
    <property type="term" value="F:metal ion binding"/>
    <property type="evidence" value="ECO:0007669"/>
    <property type="project" value="UniProtKB-KW"/>
</dbReference>
<comment type="caution">
    <text evidence="12">The sequence shown here is derived from an EMBL/GenBank/DDBJ whole genome shotgun (WGS) entry which is preliminary data.</text>
</comment>
<dbReference type="Gene3D" id="3.20.20.70">
    <property type="entry name" value="Aldolase class I"/>
    <property type="match status" value="1"/>
</dbReference>
<dbReference type="Pfam" id="PF00724">
    <property type="entry name" value="Oxidored_FMN"/>
    <property type="match status" value="1"/>
</dbReference>
<keyword evidence="9" id="KW-0411">Iron-sulfur</keyword>
<dbReference type="Proteomes" id="UP000652354">
    <property type="component" value="Unassembled WGS sequence"/>
</dbReference>
<dbReference type="InterPro" id="IPR013785">
    <property type="entry name" value="Aldolase_TIM"/>
</dbReference>
<dbReference type="InterPro" id="IPR023753">
    <property type="entry name" value="FAD/NAD-binding_dom"/>
</dbReference>
<feature type="domain" description="FAD/NAD(P)-binding" evidence="11">
    <location>
        <begin position="385"/>
        <end position="665"/>
    </location>
</feature>
<evidence type="ECO:0000256" key="9">
    <source>
        <dbReference type="ARBA" id="ARBA00023014"/>
    </source>
</evidence>
<dbReference type="InterPro" id="IPR051793">
    <property type="entry name" value="NADH:flavin_oxidoreductase"/>
</dbReference>
<evidence type="ECO:0000256" key="7">
    <source>
        <dbReference type="ARBA" id="ARBA00023002"/>
    </source>
</evidence>
<dbReference type="PANTHER" id="PTHR42917">
    <property type="entry name" value="2,4-DIENOYL-COA REDUCTASE"/>
    <property type="match status" value="1"/>
</dbReference>
<proteinExistence type="inferred from homology"/>
<dbReference type="PRINTS" id="PR00368">
    <property type="entry name" value="FADPNR"/>
</dbReference>
<evidence type="ECO:0000256" key="8">
    <source>
        <dbReference type="ARBA" id="ARBA00023004"/>
    </source>
</evidence>
<evidence type="ECO:0000259" key="11">
    <source>
        <dbReference type="Pfam" id="PF07992"/>
    </source>
</evidence>
<keyword evidence="8" id="KW-0408">Iron</keyword>
<dbReference type="CDD" id="cd02930">
    <property type="entry name" value="DCR_FMN"/>
    <property type="match status" value="1"/>
</dbReference>
<dbReference type="GO" id="GO:0051536">
    <property type="term" value="F:iron-sulfur cluster binding"/>
    <property type="evidence" value="ECO:0007669"/>
    <property type="project" value="UniProtKB-KW"/>
</dbReference>
<sequence length="685" mass="73272">MGVTDDAGPGAYPTLLSPLELGHVTLRNRVVMGSMHLGLEDSRSDLPKLAAFYAERARAGVALIVTGGFAPTRTGWLTPFAGAMTNARAAAAHRPVTEAVHEHDGRILLQLLHAGRYAYHPLAASASAGKSPITPFRARAMTGREVDRTATAFARGAALARRAGYDGVEIMGSEGYLINQFLAARTNRRTDAWGGTPERRMRFPLEVVRRTRDLVGADFIVQFRLSVLDLVEGGQTWDETIAFAHALEAAGVSVLNTGIGWHEARVPTIVTSVPRAAFVDVAARLRAAVAIPVAATNRINRPEAAEEILARGDADLVTLARPLLADAEFVAKATTGRSDQIITCIACNQACLDHAFSRKRATCLLNPRSGYETELVLGPTRRARRIAVVGAGPAGMAAAVELAGRGHRVELFEAADALGGQFRLAARIPGKEEFSTSLAYYARMLKLRSVDVHLATRATADALAAFDEVVVATGVVPRVPDIPGIDHPSVLTYQQVVGEGAHVGERVALLGAGGIGFDVAQFLLRDADESVDHWRARWGVGDPREHAGGLAPHAAQSPRREVYLLQRKRSRLGVGLGRTTGWVHRAELREGGVAMLRGVEYVRVDDAGLHVTVPVDPDDRRSAREARVLEVDTIVLCTGQVSVTDLVEPLREHGVATHVIGGADVAAELDAKRAIRQATELAATI</sequence>
<evidence type="ECO:0000256" key="3">
    <source>
        <dbReference type="ARBA" id="ARBA00011048"/>
    </source>
</evidence>
<keyword evidence="5" id="KW-0288">FMN</keyword>
<evidence type="ECO:0000256" key="5">
    <source>
        <dbReference type="ARBA" id="ARBA00022643"/>
    </source>
</evidence>
<evidence type="ECO:0000256" key="4">
    <source>
        <dbReference type="ARBA" id="ARBA00022630"/>
    </source>
</evidence>
<keyword evidence="6" id="KW-0479">Metal-binding</keyword>
<comment type="cofactor">
    <cofactor evidence="2">
        <name>[4Fe-4S] cluster</name>
        <dbReference type="ChEBI" id="CHEBI:49883"/>
    </cofactor>
</comment>
<dbReference type="PANTHER" id="PTHR42917:SF2">
    <property type="entry name" value="2,4-DIENOYL-COA REDUCTASE [(2E)-ENOYL-COA-PRODUCING]"/>
    <property type="match status" value="1"/>
</dbReference>
<feature type="domain" description="NADH:flavin oxidoreductase/NADH oxidase N-terminal" evidence="10">
    <location>
        <begin position="15"/>
        <end position="339"/>
    </location>
</feature>
<dbReference type="EMBL" id="BONR01000006">
    <property type="protein sequence ID" value="GIG55561.1"/>
    <property type="molecule type" value="Genomic_DNA"/>
</dbReference>
<dbReference type="GO" id="GO:0016491">
    <property type="term" value="F:oxidoreductase activity"/>
    <property type="evidence" value="ECO:0007669"/>
    <property type="project" value="UniProtKB-KW"/>
</dbReference>
<dbReference type="SUPFAM" id="SSF51971">
    <property type="entry name" value="Nucleotide-binding domain"/>
    <property type="match status" value="1"/>
</dbReference>
<evidence type="ECO:0000256" key="1">
    <source>
        <dbReference type="ARBA" id="ARBA00001917"/>
    </source>
</evidence>
<accession>A0A919Q4A2</accession>
<dbReference type="AlphaFoldDB" id="A0A919Q4A2"/>
<name>A0A919Q4A2_9MICO</name>
<keyword evidence="13" id="KW-1185">Reference proteome</keyword>
<dbReference type="Gene3D" id="3.50.50.60">
    <property type="entry name" value="FAD/NAD(P)-binding domain"/>
    <property type="match status" value="1"/>
</dbReference>
<dbReference type="InterPro" id="IPR001155">
    <property type="entry name" value="OxRdtase_FMN_N"/>
</dbReference>
<keyword evidence="4" id="KW-0285">Flavoprotein</keyword>
<dbReference type="SUPFAM" id="SSF51905">
    <property type="entry name" value="FAD/NAD(P)-binding domain"/>
    <property type="match status" value="1"/>
</dbReference>
<gene>
    <name evidence="12" type="primary">fadH</name>
    <name evidence="12" type="ORF">Dac01nite_23130</name>
</gene>
<protein>
    <submittedName>
        <fullName evidence="12">NADPH-dependent 2,4-dienoyl-CoA reductase</fullName>
    </submittedName>
</protein>